<dbReference type="SUPFAM" id="SSF56219">
    <property type="entry name" value="DNase I-like"/>
    <property type="match status" value="1"/>
</dbReference>
<dbReference type="EMBL" id="LFIV01000145">
    <property type="protein sequence ID" value="KZL67553.1"/>
    <property type="molecule type" value="Genomic_DNA"/>
</dbReference>
<reference evidence="4 5" key="1">
    <citation type="submission" date="2015-06" db="EMBL/GenBank/DDBJ databases">
        <title>Survival trade-offs in plant roots during colonization by closely related pathogenic and mutualistic fungi.</title>
        <authorList>
            <person name="Hacquard S."/>
            <person name="Kracher B."/>
            <person name="Hiruma K."/>
            <person name="Weinman A."/>
            <person name="Muench P."/>
            <person name="Garrido Oter R."/>
            <person name="Ver Loren van Themaat E."/>
            <person name="Dallerey J.-F."/>
            <person name="Damm U."/>
            <person name="Henrissat B."/>
            <person name="Lespinet O."/>
            <person name="Thon M."/>
            <person name="Kemen E."/>
            <person name="McHardy A.C."/>
            <person name="Schulze-Lefert P."/>
            <person name="O'Connell R.J."/>
        </authorList>
    </citation>
    <scope>NUCLEOTIDE SEQUENCE [LARGE SCALE GENOMIC DNA]</scope>
    <source>
        <strain evidence="4 5">0861</strain>
    </source>
</reference>
<sequence>MEADAINVAPDEEVSGTERSLRRLRKPTTKARLNEENQDTADDGTPEPNELAGNGVRRAATRGASAAKGRTKVTEDDDRVMLLAMGRQMKELHASLQVVFDAWKKSELRNKDIQAELRQATDELRTANEELGSIKDELQTVRGDLQALKQQVEDDNTKTHEKLEALATLASARSDPSPSYAAVARNLPIGQTIEARTRTSGASSPNVTDTLYCTIDISRVEAEDGNKPNAGTIRAAVEKEMRADGRTGWRCQAVTVNPRNESLVRIVCRDDAEHRTVKQIAEMKIAPGMRVRDDDLYPIKVDFVRWSAVWEEKGKCRSQAAEEFSKENETTVAKIVWLSDKEYPKAYGSMAVYLTKASEARRLISEGYFHAGGESGTTGIFKPQFQPQQCFQCQQIAPHKASRCPNRLDAVHESLMNDEQLRDFTVIAVQEPWVWKREGKVLTVPMRHSRWTRMLPTAWREEGRWGIRSMLWVNKEVEAEQVPIPSPDMTGAILRLSGRRVLVVSVYVPAQEPEMLRQACSLLRQAISGARSGTGEVVDVVLIGDFNRHDQLWGGDDVSANGQGEADPIIELMSDFSLSSLLPRGTKTWHKNDAATTIDLSIASEELARMMMRCAVHETDHGSDHRAIETAFEIVTPNTDSKVRLLFKNAPWKAINARIEITLQRRIGAQAIIGTFNTVATAVAEAEASIQSAQERFERKAIKFWVRLQTLPTSHPLRRIRPQSFKRHISPFQKMATAYQDLPVDRLETIEAFPQPPWESRIHTVVEEDGDRASKATQTGWAVRAATGRAATGSSARNGIVGYGTTVLLPLSHRRGGSTTTASTTVGPRTEQNPYTAELMAIAAVLESLSKRVRYLAIYVFSTNKAAVLAAGRPRQQSGQQEIRRINEAAKTLTSKGNKVTLFWLPAEVEPDLKLKAKAAAKESTQLGKTPRKKPARAYSTTLRHALERIRKYRRLPEGVGKFSKRVDAALPGTHTRQLYDSFSWKEASILAQLRTGMARLNWYLHQIGAAVSEQCACGQAAETVEHFLFRCTQWTGQRALMIQRTDTHRGNLSFYLGGKATSDPDDDWSPCMDVVRETVKFAMATGRLDMQINQT</sequence>
<feature type="coiled-coil region" evidence="1">
    <location>
        <begin position="103"/>
        <end position="158"/>
    </location>
</feature>
<dbReference type="InterPro" id="IPR036397">
    <property type="entry name" value="RNaseH_sf"/>
</dbReference>
<organism evidence="4 5">
    <name type="scientific">Colletotrichum tofieldiae</name>
    <dbReference type="NCBI Taxonomy" id="708197"/>
    <lineage>
        <taxon>Eukaryota</taxon>
        <taxon>Fungi</taxon>
        <taxon>Dikarya</taxon>
        <taxon>Ascomycota</taxon>
        <taxon>Pezizomycotina</taxon>
        <taxon>Sordariomycetes</taxon>
        <taxon>Hypocreomycetidae</taxon>
        <taxon>Glomerellales</taxon>
        <taxon>Glomerellaceae</taxon>
        <taxon>Colletotrichum</taxon>
        <taxon>Colletotrichum spaethianum species complex</taxon>
    </lineage>
</organism>
<dbReference type="InterPro" id="IPR005135">
    <property type="entry name" value="Endo/exonuclease/phosphatase"/>
</dbReference>
<dbReference type="Gene3D" id="3.60.10.10">
    <property type="entry name" value="Endonuclease/exonuclease/phosphatase"/>
    <property type="match status" value="1"/>
</dbReference>
<name>A0A161W822_9PEZI</name>
<feature type="compositionally biased region" description="Acidic residues" evidence="2">
    <location>
        <begin position="36"/>
        <end position="45"/>
    </location>
</feature>
<dbReference type="InterPro" id="IPR036691">
    <property type="entry name" value="Endo/exonu/phosph_ase_sf"/>
</dbReference>
<dbReference type="AlphaFoldDB" id="A0A161W822"/>
<dbReference type="Gene3D" id="3.30.420.10">
    <property type="entry name" value="Ribonuclease H-like superfamily/Ribonuclease H"/>
    <property type="match status" value="1"/>
</dbReference>
<feature type="domain" description="Endonuclease/exonuclease/phosphatase" evidence="3">
    <location>
        <begin position="502"/>
        <end position="628"/>
    </location>
</feature>
<dbReference type="Pfam" id="PF14529">
    <property type="entry name" value="Exo_endo_phos_2"/>
    <property type="match status" value="1"/>
</dbReference>
<evidence type="ECO:0000313" key="5">
    <source>
        <dbReference type="Proteomes" id="UP000076552"/>
    </source>
</evidence>
<evidence type="ECO:0000256" key="2">
    <source>
        <dbReference type="SAM" id="MobiDB-lite"/>
    </source>
</evidence>
<protein>
    <submittedName>
        <fullName evidence="4">Transposon I factor</fullName>
    </submittedName>
</protein>
<dbReference type="GO" id="GO:0003676">
    <property type="term" value="F:nucleic acid binding"/>
    <property type="evidence" value="ECO:0007669"/>
    <property type="project" value="InterPro"/>
</dbReference>
<accession>A0A161W822</accession>
<gene>
    <name evidence="4" type="ORF">CT0861_10735</name>
</gene>
<evidence type="ECO:0000259" key="3">
    <source>
        <dbReference type="Pfam" id="PF14529"/>
    </source>
</evidence>
<evidence type="ECO:0000256" key="1">
    <source>
        <dbReference type="SAM" id="Coils"/>
    </source>
</evidence>
<proteinExistence type="predicted"/>
<feature type="region of interest" description="Disordered" evidence="2">
    <location>
        <begin position="1"/>
        <end position="70"/>
    </location>
</feature>
<evidence type="ECO:0000313" key="4">
    <source>
        <dbReference type="EMBL" id="KZL67553.1"/>
    </source>
</evidence>
<keyword evidence="5" id="KW-1185">Reference proteome</keyword>
<comment type="caution">
    <text evidence="4">The sequence shown here is derived from an EMBL/GenBank/DDBJ whole genome shotgun (WGS) entry which is preliminary data.</text>
</comment>
<dbReference type="GO" id="GO:0003824">
    <property type="term" value="F:catalytic activity"/>
    <property type="evidence" value="ECO:0007669"/>
    <property type="project" value="InterPro"/>
</dbReference>
<keyword evidence="1" id="KW-0175">Coiled coil</keyword>
<dbReference type="STRING" id="708197.A0A161W822"/>
<dbReference type="Proteomes" id="UP000076552">
    <property type="component" value="Unassembled WGS sequence"/>
</dbReference>